<keyword evidence="7" id="KW-0238">DNA-binding</keyword>
<comment type="similarity">
    <text evidence="2">Belongs to the SNF2/RAD54 helicase family.</text>
</comment>
<feature type="compositionally biased region" description="Low complexity" evidence="9">
    <location>
        <begin position="104"/>
        <end position="113"/>
    </location>
</feature>
<dbReference type="InterPro" id="IPR049730">
    <property type="entry name" value="SNF2/RAD54-like_C"/>
</dbReference>
<dbReference type="InterPro" id="IPR000330">
    <property type="entry name" value="SNF2_N"/>
</dbReference>
<evidence type="ECO:0000256" key="3">
    <source>
        <dbReference type="ARBA" id="ARBA00022741"/>
    </source>
</evidence>
<dbReference type="STRING" id="158441.A0A226DYU4"/>
<keyword evidence="4" id="KW-0378">Hydrolase</keyword>
<feature type="region of interest" description="Disordered" evidence="9">
    <location>
        <begin position="1"/>
        <end position="149"/>
    </location>
</feature>
<evidence type="ECO:0000256" key="1">
    <source>
        <dbReference type="ARBA" id="ARBA00004123"/>
    </source>
</evidence>
<dbReference type="GO" id="GO:0016887">
    <property type="term" value="F:ATP hydrolysis activity"/>
    <property type="evidence" value="ECO:0007669"/>
    <property type="project" value="InterPro"/>
</dbReference>
<feature type="region of interest" description="Disordered" evidence="9">
    <location>
        <begin position="1604"/>
        <end position="1635"/>
    </location>
</feature>
<feature type="domain" description="Helicase C-terminal" evidence="11">
    <location>
        <begin position="1057"/>
        <end position="1215"/>
    </location>
</feature>
<feature type="compositionally biased region" description="Low complexity" evidence="9">
    <location>
        <begin position="1749"/>
        <end position="1764"/>
    </location>
</feature>
<dbReference type="InterPro" id="IPR038718">
    <property type="entry name" value="SNF2-like_sf"/>
</dbReference>
<dbReference type="Pfam" id="PF00176">
    <property type="entry name" value="SNF2-rel_dom"/>
    <property type="match status" value="1"/>
</dbReference>
<dbReference type="PROSITE" id="PS51194">
    <property type="entry name" value="HELICASE_CTER"/>
    <property type="match status" value="1"/>
</dbReference>
<feature type="domain" description="Helicase ATP-binding" evidence="10">
    <location>
        <begin position="541"/>
        <end position="835"/>
    </location>
</feature>
<dbReference type="OrthoDB" id="2020972at2759"/>
<evidence type="ECO:0000256" key="8">
    <source>
        <dbReference type="ARBA" id="ARBA00023242"/>
    </source>
</evidence>
<feature type="compositionally biased region" description="Low complexity" evidence="9">
    <location>
        <begin position="1626"/>
        <end position="1635"/>
    </location>
</feature>
<name>A0A226DYU4_FOLCA</name>
<keyword evidence="13" id="KW-1185">Reference proteome</keyword>
<evidence type="ECO:0000256" key="7">
    <source>
        <dbReference type="ARBA" id="ARBA00023125"/>
    </source>
</evidence>
<feature type="region of interest" description="Disordered" evidence="9">
    <location>
        <begin position="1828"/>
        <end position="1855"/>
    </location>
</feature>
<feature type="region of interest" description="Disordered" evidence="9">
    <location>
        <begin position="1706"/>
        <end position="1731"/>
    </location>
</feature>
<feature type="region of interest" description="Disordered" evidence="9">
    <location>
        <begin position="432"/>
        <end position="480"/>
    </location>
</feature>
<dbReference type="Gene3D" id="3.40.50.300">
    <property type="entry name" value="P-loop containing nucleotide triphosphate hydrolases"/>
    <property type="match status" value="2"/>
</dbReference>
<dbReference type="SMART" id="SM00490">
    <property type="entry name" value="HELICc"/>
    <property type="match status" value="1"/>
</dbReference>
<feature type="compositionally biased region" description="Polar residues" evidence="9">
    <location>
        <begin position="29"/>
        <end position="38"/>
    </location>
</feature>
<dbReference type="InterPro" id="IPR001650">
    <property type="entry name" value="Helicase_C-like"/>
</dbReference>
<evidence type="ECO:0000256" key="9">
    <source>
        <dbReference type="SAM" id="MobiDB-lite"/>
    </source>
</evidence>
<dbReference type="GO" id="GO:0005634">
    <property type="term" value="C:nucleus"/>
    <property type="evidence" value="ECO:0007669"/>
    <property type="project" value="UniProtKB-SubCell"/>
</dbReference>
<evidence type="ECO:0000256" key="4">
    <source>
        <dbReference type="ARBA" id="ARBA00022801"/>
    </source>
</evidence>
<evidence type="ECO:0000313" key="12">
    <source>
        <dbReference type="EMBL" id="OXA50399.1"/>
    </source>
</evidence>
<dbReference type="PROSITE" id="PS51192">
    <property type="entry name" value="HELICASE_ATP_BIND_1"/>
    <property type="match status" value="1"/>
</dbReference>
<feature type="compositionally biased region" description="Polar residues" evidence="9">
    <location>
        <begin position="1516"/>
        <end position="1543"/>
    </location>
</feature>
<dbReference type="InterPro" id="IPR014001">
    <property type="entry name" value="Helicase_ATP-bd"/>
</dbReference>
<comment type="caution">
    <text evidence="12">The sequence shown here is derived from an EMBL/GenBank/DDBJ whole genome shotgun (WGS) entry which is preliminary data.</text>
</comment>
<feature type="compositionally biased region" description="Basic residues" evidence="9">
    <location>
        <begin position="984"/>
        <end position="995"/>
    </location>
</feature>
<dbReference type="SUPFAM" id="SSF52540">
    <property type="entry name" value="P-loop containing nucleoside triphosphate hydrolases"/>
    <property type="match status" value="2"/>
</dbReference>
<sequence length="1855" mass="204396">MEEKLQQLDVDLEVEPPPVKRSKLDKLDNTSGQKLSNSLEEKRDDDALEKNGSDRTNKKVAASPDANGNQVETDKCVLEDKTDDEPPASSPPDNDKSPTSNTELSKSSTPSKSPTKKKKKRKKLKPSSTTPSPVKVKDSKKTAKSKAAAVQKAEAQAAAQKKAANLRKNIKDIFKTENLGEETLAAQREEAERRERMILKLQQLKLLQAQTLAANAAASSSSSSSMNVPSPTPLISSAPLISTSDFAPAVIKCEDDVVSGPPPLPIGDEHGVVIDATYLSPPPSELFVSSELPQEEIVLSSDDERDDDHEIKTCVTSNNNNNIVQYPQHSSTLSELRSHLIHPTEGVYGQQSFPLLPSGDASSSDFLLDDQNVISISSGDEDDTNNCDNPVTTSSSATNGNGYHYSHNNNINHHFSSASLSSHHLPYFQHHHQSEVISESSSIRSGGSRGRGGRGGGDNDSDDDCVVLSPTPESEDPIEKEERNLDELNILDSEGRVLVNVGHPDEDPDIFLAPQVSRIVKPHQIGGIRFLYDNVVESVDRFNTASGFGCILAHSMGLGKTLQAVSFCDVFLRAARAKSILIIVPINTIQNWLNEFNVWLPTKKTVSKKKKKPVKKDPATPANPDNLTTTPKNPPSPASLTDSISETVSLNLSFDSTLNLFEKTEEDSAAPEKQESDPDNDGGEARGGGGDAIHLREFEVYVLNETVKTLQAREKIISEWSTKGGVMLIGYEMYRMLALKKLKKSGKKQPPNFPFSGGDEYSNEAVSLSNIYSCLVDPGPDLVICDEGHRIKNSGASISQALKAIRTRRRVVLTGYPLQNNLMEYWCMVDFIRPNYLGSKVEFSNMFERPISNGQCVDSTPEDRRLMRFRSHVLHSLLEGFVQRRSHAVLHSALPQKKEWVFLLKMTTVQYNLYKEFMQYLSDNNTDGQCGANPIKAFAVCCKIWNHPDALYNVVRRKQSILDDLDLDELNSGTGGGGSNWSNKSRRRGTSRKKKEKEGSPQISYFDGSGFDFRRSTLDYSPMSSTSNRSGSEALSLDWALPIFENYVPGILENGVKFEILFEIIQETVHVKDKLLVFSQTLLSLDLVEYFLQQKFNWAKNAQYYRLDGSTTGLEREKLINNFNKLEGVFVFLVSTRAGSLGINLTGANRVVVLDASWNPCHDCQAVCRIYRYGQTKPCQIYRFVSDCTLEKRIYDRQINKRGMSDRVVDEMNFKPQFKSKDVSSFLVLKHDHLDKLQYIKCDLNPENYSDPILQNVLARHGDKLTQEPFEHESLLIDQKSQRLSATEKRLAHRNYLTEKRTAELQSASGYSYSRPSYAAYYPRETSSTTSSLLASNTSPSSSHRTSSSYLTSSASLSSSFRSSSHPVVQEDKFEHHVPALRAKGICVQSILLKKDSFLADPSGGPDMYLMGGEKIYVLRSEKGTYLRISNGKLIAVRNNASNSRFPILTVPPTQELSKEQLQTLVYSFLKLPNHHSYTNDYIHSGAFSSSSTSTEQPLPPSASFYTHNKHHLQVTNTRSNSGGDVTMWPSSSASLNPQSPQSPLVGLPSSSKLNSDFTKSSSSSSLNALLDAATINGGGGPMSGLNFTSNLEKLSYLARFSGLSTQHKEQESSSSRRNRLLMDDNSNSNSSFPPGFLFPPCPTQIFSRTGTPPSTFASDVEVIPISKKRNRPGGGGVSPSISSSATSASSNSQSAFPYSHAVSISTTSASRPPTIEAERHPSKSSDANPNFYEDFTITVKSPNKLKHNNSSSSSSAISTNFTSRPGPHFNFDRGEYIAHHDNVSEGIGSSPPNSAFHHVTTTTTRSDNGVHDFSSTLLNQYYNNGLVQHNTKSNGSSSSSSSKNEFPFHQNQGV</sequence>
<dbReference type="GO" id="GO:0004386">
    <property type="term" value="F:helicase activity"/>
    <property type="evidence" value="ECO:0007669"/>
    <property type="project" value="UniProtKB-KW"/>
</dbReference>
<evidence type="ECO:0000259" key="11">
    <source>
        <dbReference type="PROSITE" id="PS51194"/>
    </source>
</evidence>
<evidence type="ECO:0000313" key="13">
    <source>
        <dbReference type="Proteomes" id="UP000198287"/>
    </source>
</evidence>
<dbReference type="Gene3D" id="3.40.50.10810">
    <property type="entry name" value="Tandem AAA-ATPase domain"/>
    <property type="match status" value="2"/>
</dbReference>
<feature type="region of interest" description="Disordered" evidence="9">
    <location>
        <begin position="1516"/>
        <end position="1559"/>
    </location>
</feature>
<feature type="region of interest" description="Disordered" evidence="9">
    <location>
        <begin position="376"/>
        <end position="405"/>
    </location>
</feature>
<dbReference type="GO" id="GO:0003677">
    <property type="term" value="F:DNA binding"/>
    <property type="evidence" value="ECO:0007669"/>
    <property type="project" value="UniProtKB-KW"/>
</dbReference>
<feature type="compositionally biased region" description="Polar residues" evidence="9">
    <location>
        <begin position="1649"/>
        <end position="1658"/>
    </location>
</feature>
<protein>
    <submittedName>
        <fullName evidence="12">Helicase ARIP4</fullName>
    </submittedName>
</protein>
<dbReference type="EMBL" id="LNIX01000009">
    <property type="protein sequence ID" value="OXA50399.1"/>
    <property type="molecule type" value="Genomic_DNA"/>
</dbReference>
<feature type="compositionally biased region" description="Basic residues" evidence="9">
    <location>
        <begin position="114"/>
        <end position="125"/>
    </location>
</feature>
<proteinExistence type="inferred from homology"/>
<dbReference type="InterPro" id="IPR044574">
    <property type="entry name" value="ARIP4-like"/>
</dbReference>
<keyword evidence="6" id="KW-0067">ATP-binding</keyword>
<feature type="compositionally biased region" description="Polar residues" evidence="9">
    <location>
        <begin position="386"/>
        <end position="398"/>
    </location>
</feature>
<feature type="region of interest" description="Disordered" evidence="9">
    <location>
        <begin position="1649"/>
        <end position="1694"/>
    </location>
</feature>
<accession>A0A226DYU4</accession>
<evidence type="ECO:0000256" key="5">
    <source>
        <dbReference type="ARBA" id="ARBA00022806"/>
    </source>
</evidence>
<keyword evidence="8" id="KW-0539">Nucleus</keyword>
<dbReference type="SMART" id="SM00487">
    <property type="entry name" value="DEXDc"/>
    <property type="match status" value="1"/>
</dbReference>
<feature type="region of interest" description="Disordered" evidence="9">
    <location>
        <begin position="1743"/>
        <end position="1767"/>
    </location>
</feature>
<comment type="subcellular location">
    <subcellularLocation>
        <location evidence="1">Nucleus</location>
    </subcellularLocation>
</comment>
<dbReference type="PANTHER" id="PTHR45797">
    <property type="entry name" value="RAD54-LIKE"/>
    <property type="match status" value="1"/>
</dbReference>
<dbReference type="InterPro" id="IPR027417">
    <property type="entry name" value="P-loop_NTPase"/>
</dbReference>
<dbReference type="GO" id="GO:0005524">
    <property type="term" value="F:ATP binding"/>
    <property type="evidence" value="ECO:0007669"/>
    <property type="project" value="UniProtKB-KW"/>
</dbReference>
<feature type="compositionally biased region" description="Low complexity" evidence="9">
    <location>
        <begin position="1679"/>
        <end position="1694"/>
    </location>
</feature>
<keyword evidence="5 12" id="KW-0347">Helicase</keyword>
<feature type="compositionally biased region" description="Gly residues" evidence="9">
    <location>
        <begin position="447"/>
        <end position="458"/>
    </location>
</feature>
<evidence type="ECO:0000259" key="10">
    <source>
        <dbReference type="PROSITE" id="PS51192"/>
    </source>
</evidence>
<gene>
    <name evidence="12" type="ORF">Fcan01_15269</name>
</gene>
<dbReference type="Pfam" id="PF00271">
    <property type="entry name" value="Helicase_C"/>
    <property type="match status" value="1"/>
</dbReference>
<dbReference type="Gene3D" id="1.20.120.850">
    <property type="entry name" value="SWI2/SNF2 ATPases, N-terminal domain"/>
    <property type="match status" value="1"/>
</dbReference>
<feature type="region of interest" description="Disordered" evidence="9">
    <location>
        <begin position="1330"/>
        <end position="1349"/>
    </location>
</feature>
<evidence type="ECO:0000256" key="6">
    <source>
        <dbReference type="ARBA" id="ARBA00022840"/>
    </source>
</evidence>
<feature type="compositionally biased region" description="Low complexity" evidence="9">
    <location>
        <begin position="1550"/>
        <end position="1559"/>
    </location>
</feature>
<feature type="region of interest" description="Disordered" evidence="9">
    <location>
        <begin position="975"/>
        <end position="1005"/>
    </location>
</feature>
<dbReference type="PANTHER" id="PTHR45797:SF1">
    <property type="entry name" value="HELICASE ARIP4"/>
    <property type="match status" value="1"/>
</dbReference>
<dbReference type="Proteomes" id="UP000198287">
    <property type="component" value="Unassembled WGS sequence"/>
</dbReference>
<dbReference type="CDD" id="cd18793">
    <property type="entry name" value="SF2_C_SNF"/>
    <property type="match status" value="1"/>
</dbReference>
<organism evidence="12 13">
    <name type="scientific">Folsomia candida</name>
    <name type="common">Springtail</name>
    <dbReference type="NCBI Taxonomy" id="158441"/>
    <lineage>
        <taxon>Eukaryota</taxon>
        <taxon>Metazoa</taxon>
        <taxon>Ecdysozoa</taxon>
        <taxon>Arthropoda</taxon>
        <taxon>Hexapoda</taxon>
        <taxon>Collembola</taxon>
        <taxon>Entomobryomorpha</taxon>
        <taxon>Isotomoidea</taxon>
        <taxon>Isotomidae</taxon>
        <taxon>Proisotominae</taxon>
        <taxon>Folsomia</taxon>
    </lineage>
</organism>
<evidence type="ECO:0000256" key="2">
    <source>
        <dbReference type="ARBA" id="ARBA00007025"/>
    </source>
</evidence>
<keyword evidence="3" id="KW-0547">Nucleotide-binding</keyword>
<feature type="compositionally biased region" description="Basic and acidic residues" evidence="9">
    <location>
        <begin position="39"/>
        <end position="57"/>
    </location>
</feature>
<reference evidence="12 13" key="1">
    <citation type="submission" date="2015-12" db="EMBL/GenBank/DDBJ databases">
        <title>The genome of Folsomia candida.</title>
        <authorList>
            <person name="Faddeeva A."/>
            <person name="Derks M.F."/>
            <person name="Anvar Y."/>
            <person name="Smit S."/>
            <person name="Van Straalen N."/>
            <person name="Roelofs D."/>
        </authorList>
    </citation>
    <scope>NUCLEOTIDE SEQUENCE [LARGE SCALE GENOMIC DNA]</scope>
    <source>
        <strain evidence="12 13">VU population</strain>
        <tissue evidence="12">Whole body</tissue>
    </source>
</reference>
<feature type="region of interest" description="Disordered" evidence="9">
    <location>
        <begin position="664"/>
        <end position="690"/>
    </location>
</feature>
<feature type="region of interest" description="Disordered" evidence="9">
    <location>
        <begin position="607"/>
        <end position="642"/>
    </location>
</feature>